<evidence type="ECO:0000256" key="2">
    <source>
        <dbReference type="ARBA" id="ARBA00022989"/>
    </source>
</evidence>
<dbReference type="OrthoDB" id="76293at2759"/>
<accession>A0A2I0A956</accession>
<protein>
    <submittedName>
        <fullName evidence="6">Uncharacterized protein</fullName>
    </submittedName>
</protein>
<organism evidence="6 7">
    <name type="scientific">Apostasia shenzhenica</name>
    <dbReference type="NCBI Taxonomy" id="1088818"/>
    <lineage>
        <taxon>Eukaryota</taxon>
        <taxon>Viridiplantae</taxon>
        <taxon>Streptophyta</taxon>
        <taxon>Embryophyta</taxon>
        <taxon>Tracheophyta</taxon>
        <taxon>Spermatophyta</taxon>
        <taxon>Magnoliopsida</taxon>
        <taxon>Liliopsida</taxon>
        <taxon>Asparagales</taxon>
        <taxon>Orchidaceae</taxon>
        <taxon>Apostasioideae</taxon>
        <taxon>Apostasia</taxon>
    </lineage>
</organism>
<evidence type="ECO:0000313" key="6">
    <source>
        <dbReference type="EMBL" id="PKA52076.1"/>
    </source>
</evidence>
<dbReference type="GO" id="GO:0008235">
    <property type="term" value="F:metalloexopeptidase activity"/>
    <property type="evidence" value="ECO:0007669"/>
    <property type="project" value="InterPro"/>
</dbReference>
<keyword evidence="5" id="KW-0472">Membrane</keyword>
<dbReference type="GO" id="GO:0006508">
    <property type="term" value="P:proteolysis"/>
    <property type="evidence" value="ECO:0007669"/>
    <property type="project" value="InterPro"/>
</dbReference>
<keyword evidence="2 5" id="KW-1133">Transmembrane helix</keyword>
<evidence type="ECO:0000313" key="7">
    <source>
        <dbReference type="Proteomes" id="UP000236161"/>
    </source>
</evidence>
<evidence type="ECO:0000256" key="5">
    <source>
        <dbReference type="SAM" id="Phobius"/>
    </source>
</evidence>
<dbReference type="PANTHER" id="PTHR12147">
    <property type="entry name" value="METALLOPEPTIDASE M28 FAMILY MEMBER"/>
    <property type="match status" value="1"/>
</dbReference>
<evidence type="ECO:0000256" key="1">
    <source>
        <dbReference type="ARBA" id="ARBA00004370"/>
    </source>
</evidence>
<dbReference type="EMBL" id="KZ452009">
    <property type="protein sequence ID" value="PKA52076.1"/>
    <property type="molecule type" value="Genomic_DNA"/>
</dbReference>
<dbReference type="Proteomes" id="UP000236161">
    <property type="component" value="Unassembled WGS sequence"/>
</dbReference>
<dbReference type="AlphaFoldDB" id="A0A2I0A956"/>
<sequence>MPREPIKSDFMSNTSNASVESDDLKESGSKQATTLWLSLFVLLLNGSWAIYYFQFENLPLPLTAEDAGKRGFSEVSAMQHVKNLTGFGPHPVGSDALNMAIDYVLSASEKIKESSHWEVDVQVELFVAKTGVNRLIGGLFKGKTLIYSDLKHVVVRILPKYLREAEENVILVSSHIDTAFSTRTELLLGNT</sequence>
<feature type="transmembrane region" description="Helical" evidence="5">
    <location>
        <begin position="34"/>
        <end position="53"/>
    </location>
</feature>
<feature type="compositionally biased region" description="Polar residues" evidence="4">
    <location>
        <begin position="10"/>
        <end position="19"/>
    </location>
</feature>
<feature type="region of interest" description="Disordered" evidence="4">
    <location>
        <begin position="1"/>
        <end position="24"/>
    </location>
</feature>
<comment type="subcellular location">
    <subcellularLocation>
        <location evidence="1">Membrane</location>
    </subcellularLocation>
</comment>
<keyword evidence="5" id="KW-0812">Transmembrane</keyword>
<reference evidence="6 7" key="1">
    <citation type="journal article" date="2017" name="Nature">
        <title>The Apostasia genome and the evolution of orchids.</title>
        <authorList>
            <person name="Zhang G.Q."/>
            <person name="Liu K.W."/>
            <person name="Li Z."/>
            <person name="Lohaus R."/>
            <person name="Hsiao Y.Y."/>
            <person name="Niu S.C."/>
            <person name="Wang J.Y."/>
            <person name="Lin Y.C."/>
            <person name="Xu Q."/>
            <person name="Chen L.J."/>
            <person name="Yoshida K."/>
            <person name="Fujiwara S."/>
            <person name="Wang Z.W."/>
            <person name="Zhang Y.Q."/>
            <person name="Mitsuda N."/>
            <person name="Wang M."/>
            <person name="Liu G.H."/>
            <person name="Pecoraro L."/>
            <person name="Huang H.X."/>
            <person name="Xiao X.J."/>
            <person name="Lin M."/>
            <person name="Wu X.Y."/>
            <person name="Wu W.L."/>
            <person name="Chen Y.Y."/>
            <person name="Chang S.B."/>
            <person name="Sakamoto S."/>
            <person name="Ohme-Takagi M."/>
            <person name="Yagi M."/>
            <person name="Zeng S.J."/>
            <person name="Shen C.Y."/>
            <person name="Yeh C.M."/>
            <person name="Luo Y.B."/>
            <person name="Tsai W.C."/>
            <person name="Van de Peer Y."/>
            <person name="Liu Z.J."/>
        </authorList>
    </citation>
    <scope>NUCLEOTIDE SEQUENCE [LARGE SCALE GENOMIC DNA]</scope>
    <source>
        <strain evidence="7">cv. Shenzhen</strain>
        <tissue evidence="6">Stem</tissue>
    </source>
</reference>
<name>A0A2I0A956_9ASPA</name>
<dbReference type="PANTHER" id="PTHR12147:SF58">
    <property type="entry name" value="VACUOLAR MEMBRANE PROTEASE"/>
    <property type="match status" value="1"/>
</dbReference>
<proteinExistence type="predicted"/>
<evidence type="ECO:0000256" key="3">
    <source>
        <dbReference type="ARBA" id="ARBA00023180"/>
    </source>
</evidence>
<keyword evidence="3" id="KW-0325">Glycoprotein</keyword>
<dbReference type="Gene3D" id="3.40.630.10">
    <property type="entry name" value="Zn peptidases"/>
    <property type="match status" value="1"/>
</dbReference>
<dbReference type="SUPFAM" id="SSF53187">
    <property type="entry name" value="Zn-dependent exopeptidases"/>
    <property type="match status" value="1"/>
</dbReference>
<gene>
    <name evidence="6" type="ORF">AXF42_Ash014013</name>
</gene>
<dbReference type="STRING" id="1088818.A0A2I0A956"/>
<dbReference type="GO" id="GO:0016020">
    <property type="term" value="C:membrane"/>
    <property type="evidence" value="ECO:0007669"/>
    <property type="project" value="UniProtKB-SubCell"/>
</dbReference>
<dbReference type="InterPro" id="IPR045175">
    <property type="entry name" value="M28_fam"/>
</dbReference>
<keyword evidence="7" id="KW-1185">Reference proteome</keyword>
<evidence type="ECO:0000256" key="4">
    <source>
        <dbReference type="SAM" id="MobiDB-lite"/>
    </source>
</evidence>